<dbReference type="InterPro" id="IPR007711">
    <property type="entry name" value="HigB-1"/>
</dbReference>
<dbReference type="PANTHER" id="PTHR40266">
    <property type="entry name" value="TOXIN HIGB-1"/>
    <property type="match status" value="1"/>
</dbReference>
<comment type="caution">
    <text evidence="1">The sequence shown here is derived from an EMBL/GenBank/DDBJ whole genome shotgun (WGS) entry which is preliminary data.</text>
</comment>
<evidence type="ECO:0000313" key="1">
    <source>
        <dbReference type="EMBL" id="MEJ8569428.1"/>
    </source>
</evidence>
<dbReference type="InterPro" id="IPR035093">
    <property type="entry name" value="RelE/ParE_toxin_dom_sf"/>
</dbReference>
<dbReference type="PANTHER" id="PTHR40266:SF2">
    <property type="entry name" value="TOXIN HIGB-1"/>
    <property type="match status" value="1"/>
</dbReference>
<dbReference type="Gene3D" id="3.30.2310.20">
    <property type="entry name" value="RelE-like"/>
    <property type="match status" value="1"/>
</dbReference>
<accession>A0AAW9RKJ9</accession>
<dbReference type="SUPFAM" id="SSF143011">
    <property type="entry name" value="RelE-like"/>
    <property type="match status" value="1"/>
</dbReference>
<gene>
    <name evidence="1" type="ORF">V3330_17510</name>
</gene>
<dbReference type="EMBL" id="JAZHOG010000014">
    <property type="protein sequence ID" value="MEJ8569428.1"/>
    <property type="molecule type" value="Genomic_DNA"/>
</dbReference>
<dbReference type="Pfam" id="PF05015">
    <property type="entry name" value="HigB-like_toxin"/>
    <property type="match status" value="1"/>
</dbReference>
<keyword evidence="2" id="KW-1185">Reference proteome</keyword>
<dbReference type="AlphaFoldDB" id="A0AAW9RKJ9"/>
<reference evidence="1 2" key="1">
    <citation type="submission" date="2024-02" db="EMBL/GenBank/DDBJ databases">
        <title>A novel Wenzhouxiangellaceae bacterium, isolated from coastal sediments.</title>
        <authorList>
            <person name="Du Z.-J."/>
            <person name="Ye Y.-Q."/>
            <person name="Zhang X.-Y."/>
        </authorList>
    </citation>
    <scope>NUCLEOTIDE SEQUENCE [LARGE SCALE GENOMIC DNA]</scope>
    <source>
        <strain evidence="1 2">CH-27</strain>
    </source>
</reference>
<organism evidence="1 2">
    <name type="scientific">Elongatibacter sediminis</name>
    <dbReference type="NCBI Taxonomy" id="3119006"/>
    <lineage>
        <taxon>Bacteria</taxon>
        <taxon>Pseudomonadati</taxon>
        <taxon>Pseudomonadota</taxon>
        <taxon>Gammaproteobacteria</taxon>
        <taxon>Chromatiales</taxon>
        <taxon>Wenzhouxiangellaceae</taxon>
        <taxon>Elongatibacter</taxon>
    </lineage>
</organism>
<dbReference type="Proteomes" id="UP001359886">
    <property type="component" value="Unassembled WGS sequence"/>
</dbReference>
<name>A0AAW9RKJ9_9GAMM</name>
<proteinExistence type="predicted"/>
<dbReference type="RefSeq" id="WP_354696753.1">
    <property type="nucleotide sequence ID" value="NZ_JAZHOG010000014.1"/>
</dbReference>
<evidence type="ECO:0000313" key="2">
    <source>
        <dbReference type="Proteomes" id="UP001359886"/>
    </source>
</evidence>
<sequence>MIRTFRDRRTERFFAGHRVKAFEGFARQAARRLAVLHAAASLDDLAKLRSNRFEYLSGDRAGQCSIRINRQWRICFRSEADGPHDVQIVDYH</sequence>
<protein>
    <submittedName>
        <fullName evidence="1">Type II toxin-antitoxin system RelE/ParE family toxin</fullName>
    </submittedName>
</protein>